<dbReference type="EMBL" id="CP020372">
    <property type="protein sequence ID" value="AUB85529.1"/>
    <property type="molecule type" value="Genomic_DNA"/>
</dbReference>
<accession>A0A2K8UJ80</accession>
<evidence type="ECO:0000313" key="4">
    <source>
        <dbReference type="EMBL" id="AUB85529.1"/>
    </source>
</evidence>
<feature type="signal peptide" evidence="2">
    <location>
        <begin position="1"/>
        <end position="25"/>
    </location>
</feature>
<reference evidence="4 5" key="1">
    <citation type="submission" date="2017-03" db="EMBL/GenBank/DDBJ databases">
        <title>Complete genome sequence of Candidatus 'Thiodictyon syntrophicum' sp. nov. strain Cad16T, a photolithoautotroph purple sulfur bacterium isolated from an alpine meromictic lake.</title>
        <authorList>
            <person name="Luedin S.M."/>
            <person name="Pothier J.F."/>
            <person name="Danza F."/>
            <person name="Storelli N."/>
            <person name="Wittwer M."/>
            <person name="Tonolla M."/>
        </authorList>
    </citation>
    <scope>NUCLEOTIDE SEQUENCE [LARGE SCALE GENOMIC DNA]</scope>
    <source>
        <strain evidence="4 5">Cad16T</strain>
        <plasmid evidence="5">Plasmid pts485</plasmid>
    </source>
</reference>
<dbReference type="InterPro" id="IPR000601">
    <property type="entry name" value="PKD_dom"/>
</dbReference>
<dbReference type="PANTHER" id="PTHR46182:SF2">
    <property type="entry name" value="FI19480P1"/>
    <property type="match status" value="1"/>
</dbReference>
<dbReference type="Pfam" id="PF18911">
    <property type="entry name" value="PKD_4"/>
    <property type="match status" value="3"/>
</dbReference>
<dbReference type="Pfam" id="PF00801">
    <property type="entry name" value="PKD"/>
    <property type="match status" value="1"/>
</dbReference>
<dbReference type="InterPro" id="IPR025965">
    <property type="entry name" value="FlgD/Vpr_Ig-like"/>
</dbReference>
<feature type="chain" id="PRO_5014772028" description="PKD domain-containing protein" evidence="2">
    <location>
        <begin position="26"/>
        <end position="1110"/>
    </location>
</feature>
<keyword evidence="5" id="KW-1185">Reference proteome</keyword>
<feature type="domain" description="PKD" evidence="3">
    <location>
        <begin position="621"/>
        <end position="695"/>
    </location>
</feature>
<keyword evidence="4" id="KW-0614">Plasmid</keyword>
<dbReference type="Proteomes" id="UP000232638">
    <property type="component" value="Plasmid pTs485"/>
</dbReference>
<dbReference type="CDD" id="cd00146">
    <property type="entry name" value="PKD"/>
    <property type="match status" value="3"/>
</dbReference>
<evidence type="ECO:0000256" key="1">
    <source>
        <dbReference type="SAM" id="MobiDB-lite"/>
    </source>
</evidence>
<protein>
    <recommendedName>
        <fullName evidence="3">PKD domain-containing protein</fullName>
    </recommendedName>
</protein>
<dbReference type="SMART" id="SM00089">
    <property type="entry name" value="PKD"/>
    <property type="match status" value="5"/>
</dbReference>
<feature type="domain" description="PKD" evidence="3">
    <location>
        <begin position="715"/>
        <end position="806"/>
    </location>
</feature>
<dbReference type="KEGG" id="tsy:THSYN_31955"/>
<evidence type="ECO:0000259" key="3">
    <source>
        <dbReference type="PROSITE" id="PS50093"/>
    </source>
</evidence>
<dbReference type="InterPro" id="IPR013783">
    <property type="entry name" value="Ig-like_fold"/>
</dbReference>
<geneLocation type="plasmid" evidence="5">
    <name>pts485</name>
</geneLocation>
<dbReference type="Gene3D" id="2.60.40.10">
    <property type="entry name" value="Immunoglobulins"/>
    <property type="match status" value="7"/>
</dbReference>
<dbReference type="OrthoDB" id="68195at2"/>
<dbReference type="PANTHER" id="PTHR46182">
    <property type="entry name" value="FI19480P1"/>
    <property type="match status" value="1"/>
</dbReference>
<dbReference type="GO" id="GO:0016020">
    <property type="term" value="C:membrane"/>
    <property type="evidence" value="ECO:0007669"/>
    <property type="project" value="TreeGrafter"/>
</dbReference>
<dbReference type="Pfam" id="PF13860">
    <property type="entry name" value="FlgD_ig"/>
    <property type="match status" value="1"/>
</dbReference>
<dbReference type="GO" id="GO:0031410">
    <property type="term" value="C:cytoplasmic vesicle"/>
    <property type="evidence" value="ECO:0007669"/>
    <property type="project" value="TreeGrafter"/>
</dbReference>
<evidence type="ECO:0000256" key="2">
    <source>
        <dbReference type="SAM" id="SignalP"/>
    </source>
</evidence>
<dbReference type="AlphaFoldDB" id="A0A2K8UJ80"/>
<dbReference type="PROSITE" id="PS50093">
    <property type="entry name" value="PKD"/>
    <property type="match status" value="2"/>
</dbReference>
<dbReference type="SUPFAM" id="SSF49299">
    <property type="entry name" value="PKD domain"/>
    <property type="match status" value="4"/>
</dbReference>
<evidence type="ECO:0000313" key="5">
    <source>
        <dbReference type="Proteomes" id="UP000232638"/>
    </source>
</evidence>
<keyword evidence="2" id="KW-0732">Signal</keyword>
<name>A0A2K8UJ80_9GAMM</name>
<dbReference type="InterPro" id="IPR035986">
    <property type="entry name" value="PKD_dom_sf"/>
</dbReference>
<sequence length="1110" mass="116202">MGRGVWAACLLILAFLATPTFSLHAADIGLADLQMIQPSDMRAAFLRARTDRRTGDTTMAAQLTNLTASTITGPLYLVITRIDSPAVVMKGADGVTREGSPYYLIPGPCGPGQTVSKDVVFAPTSGTRLLRFNVYPDLYRLAPANQRPVAQAGPDQQARVGTPTALDGTDSYDPDGDPITLTWSLLETPSGSTAVLDDNTLPNPRFTPDLPGAYRFSLTVADGFLFSQPDETVVTAAATMAPPNANAGRDQWVSLGETVQLDGAGSREPNDLPLTFAWTFSAIPSGSLLTTSDIVSATNAQAHFVPDVTGLYGLALTVGNGLLNAGDGMLVDVRQANVPPTAVAGPDTAVKLGDAATLDGSASRDPDHAPAALTHRWRLVARPSASAIGSQDIVDADRAVARVTPDVEGIYVARIEVDDGQSQDGDNTAVIADDTPPTVTISYPGEGAVLASRRPTITVAFSDDGAGVDKDSFQLLVNGADVTSAASVNEGSAGYTPVVDLPGGANEVTARVADRTGNLGQASHRFSITVFRAIADCGPTLGTAPHTVTYRSRGQFTGGSIVRYRWDRDGNGTYDTSDSVPADYTWIFNSPGTYNAVLEVQNNLGAVATERCAVTVQRQGPTASASATPSNGPVPLAVTLTCAGQSQNGSITRWEWDYEGDGVYDYTSTTSGTVSHTYATVGDFSARCRVTDTAGLIGVSGVINTTVRPRPQGSPTVTATASRISGIAPVAVTLGGTVVGGGPIRLYEWDFEGDGIVDYSSPTTATVSRTYQAGGVFGPTLRVTDDVGQTSADSIAIEVDVTAGLSIPTDTFLPDSGGTATVRTTLSGTVPVRIVIRDGAGTTVRSLINGSRVAGTYNDSWDGRNDSGTLLPDGNYYAVLQYDIGATTKQVDLTATTGGTRYNPTRNNVGGTFSPFANDPLDIVFTVPSSQGASEILAFVGLYNTDTRLVTLLDRKPFGVGTHTIYWDGLLPNGSRAVAPPGDSFLFGIWGYRLPDNAIYLASAPIISSFSVQPTRYSPARDGSRPLQVRFDLSKAADLDLSVTNLATGGVVFNGRFRGFTAGAGKVLSWDGRNSSGLLPDKGEYRLALTAIDGSGSTSLTRYLLIRVFY</sequence>
<dbReference type="InterPro" id="IPR029865">
    <property type="entry name" value="KIAA0319-like"/>
</dbReference>
<proteinExistence type="predicted"/>
<organism evidence="4 5">
    <name type="scientific">Candidatus Thiodictyon syntrophicum</name>
    <dbReference type="NCBI Taxonomy" id="1166950"/>
    <lineage>
        <taxon>Bacteria</taxon>
        <taxon>Pseudomonadati</taxon>
        <taxon>Pseudomonadota</taxon>
        <taxon>Gammaproteobacteria</taxon>
        <taxon>Chromatiales</taxon>
        <taxon>Chromatiaceae</taxon>
        <taxon>Thiodictyon</taxon>
    </lineage>
</organism>
<gene>
    <name evidence="4" type="ORF">THSYN_31955</name>
</gene>
<dbReference type="InterPro" id="IPR022409">
    <property type="entry name" value="PKD/Chitinase_dom"/>
</dbReference>
<dbReference type="Gene3D" id="2.60.40.4070">
    <property type="match status" value="2"/>
</dbReference>
<feature type="region of interest" description="Disordered" evidence="1">
    <location>
        <begin position="148"/>
        <end position="173"/>
    </location>
</feature>